<feature type="region of interest" description="Disordered" evidence="1">
    <location>
        <begin position="93"/>
        <end position="123"/>
    </location>
</feature>
<evidence type="ECO:0000256" key="1">
    <source>
        <dbReference type="SAM" id="MobiDB-lite"/>
    </source>
</evidence>
<feature type="region of interest" description="Disordered" evidence="1">
    <location>
        <begin position="1"/>
        <end position="26"/>
    </location>
</feature>
<feature type="compositionally biased region" description="Basic residues" evidence="1">
    <location>
        <begin position="97"/>
        <end position="111"/>
    </location>
</feature>
<name>A0A314YAB2_PRUYE</name>
<feature type="compositionally biased region" description="Basic residues" evidence="1">
    <location>
        <begin position="370"/>
        <end position="386"/>
    </location>
</feature>
<accession>A0A314YAB2</accession>
<sequence length="472" mass="52162">MVKVDVEMMPKKRWPGQKVSVGGQKDQRTRRRFLRLKRALNSWVEFPETMWVEKRLRGQRVSKEGQRGPRTRKRRILQMIRMGCACYNVDGEDSVRRKSKQGRPKGSKTKRKDVVNDKSDDVPVLGENTKDLVAVATPGNEVGNEIVSPKTKLGRPKGSKTKRNLTGEENHGTTGSGAVAVGIDISVPPFGLEKRMIALMGEQNRKMEVKACSGYEFGDEIVQLKKKGGLPTKTIPVNDGNSAISSETSGRNCTGGLMACLMGLENERPNLVSKGEKGLPGESTCGSEFVQPKVKRGRSKDPKKNKKKLVDTENQEIPGDILGANDGTDRTLLVTGLKNERPVLTGEKDMQSNKGAFDSNEHGYETAQPKNKRGRPKGSKTKKKKVSGQDNQRNPSKFMSGNDGKVEVFCSTGLENEIFVGKEGGDCQVKPLLKMEVEMSFYSQGIGAADRRVQRARRKIFPVMKKGKCLLK</sequence>
<dbReference type="AlphaFoldDB" id="A0A314YAB2"/>
<evidence type="ECO:0000313" key="3">
    <source>
        <dbReference type="Proteomes" id="UP000250321"/>
    </source>
</evidence>
<feature type="compositionally biased region" description="Basic residues" evidence="1">
    <location>
        <begin position="152"/>
        <end position="163"/>
    </location>
</feature>
<evidence type="ECO:0000313" key="2">
    <source>
        <dbReference type="EMBL" id="PQQ04222.1"/>
    </source>
</evidence>
<feature type="region of interest" description="Disordered" evidence="1">
    <location>
        <begin position="143"/>
        <end position="175"/>
    </location>
</feature>
<feature type="region of interest" description="Disordered" evidence="1">
    <location>
        <begin position="343"/>
        <end position="402"/>
    </location>
</feature>
<dbReference type="EMBL" id="PJQY01001258">
    <property type="protein sequence ID" value="PQQ04222.1"/>
    <property type="molecule type" value="Genomic_DNA"/>
</dbReference>
<feature type="region of interest" description="Disordered" evidence="1">
    <location>
        <begin position="275"/>
        <end position="312"/>
    </location>
</feature>
<feature type="compositionally biased region" description="Basic residues" evidence="1">
    <location>
        <begin position="293"/>
        <end position="307"/>
    </location>
</feature>
<feature type="compositionally biased region" description="Basic and acidic residues" evidence="1">
    <location>
        <begin position="1"/>
        <end position="10"/>
    </location>
</feature>
<dbReference type="OrthoDB" id="10308291at2759"/>
<organism evidence="2 3">
    <name type="scientific">Prunus yedoensis var. nudiflora</name>
    <dbReference type="NCBI Taxonomy" id="2094558"/>
    <lineage>
        <taxon>Eukaryota</taxon>
        <taxon>Viridiplantae</taxon>
        <taxon>Streptophyta</taxon>
        <taxon>Embryophyta</taxon>
        <taxon>Tracheophyta</taxon>
        <taxon>Spermatophyta</taxon>
        <taxon>Magnoliopsida</taxon>
        <taxon>eudicotyledons</taxon>
        <taxon>Gunneridae</taxon>
        <taxon>Pentapetalae</taxon>
        <taxon>rosids</taxon>
        <taxon>fabids</taxon>
        <taxon>Rosales</taxon>
        <taxon>Rosaceae</taxon>
        <taxon>Amygdaloideae</taxon>
        <taxon>Amygdaleae</taxon>
        <taxon>Prunus</taxon>
    </lineage>
</organism>
<proteinExistence type="predicted"/>
<dbReference type="Proteomes" id="UP000250321">
    <property type="component" value="Unassembled WGS sequence"/>
</dbReference>
<keyword evidence="3" id="KW-1185">Reference proteome</keyword>
<protein>
    <submittedName>
        <fullName evidence="2">Uncharacterized protein</fullName>
    </submittedName>
</protein>
<feature type="compositionally biased region" description="Polar residues" evidence="1">
    <location>
        <begin position="388"/>
        <end position="399"/>
    </location>
</feature>
<gene>
    <name evidence="2" type="ORF">Pyn_24808</name>
</gene>
<comment type="caution">
    <text evidence="2">The sequence shown here is derived from an EMBL/GenBank/DDBJ whole genome shotgun (WGS) entry which is preliminary data.</text>
</comment>
<feature type="compositionally biased region" description="Basic and acidic residues" evidence="1">
    <location>
        <begin position="112"/>
        <end position="121"/>
    </location>
</feature>
<reference evidence="2 3" key="1">
    <citation type="submission" date="2018-02" db="EMBL/GenBank/DDBJ databases">
        <title>Draft genome of wild Prunus yedoensis var. nudiflora.</title>
        <authorList>
            <person name="Baek S."/>
            <person name="Kim J.-H."/>
            <person name="Choi K."/>
            <person name="Kim G.-B."/>
            <person name="Cho A."/>
            <person name="Jang H."/>
            <person name="Shin C.-H."/>
            <person name="Yu H.-J."/>
            <person name="Mun J.-H."/>
        </authorList>
    </citation>
    <scope>NUCLEOTIDE SEQUENCE [LARGE SCALE GENOMIC DNA]</scope>
    <source>
        <strain evidence="3">cv. Jeju island</strain>
        <tissue evidence="2">Leaf</tissue>
    </source>
</reference>